<evidence type="ECO:0000256" key="1">
    <source>
        <dbReference type="SAM" id="Phobius"/>
    </source>
</evidence>
<feature type="transmembrane region" description="Helical" evidence="1">
    <location>
        <begin position="12"/>
        <end position="33"/>
    </location>
</feature>
<evidence type="ECO:0000313" key="3">
    <source>
        <dbReference type="Proteomes" id="UP000009311"/>
    </source>
</evidence>
<reference evidence="2 3" key="1">
    <citation type="submission" date="2012-06" db="EMBL/GenBank/DDBJ databases">
        <title>Draft Genome Sequence of Lactobacillus pasteurii CRBIP 24.76T.</title>
        <authorList>
            <person name="Cousin S."/>
            <person name="Bouchier C."/>
            <person name="Loux V."/>
            <person name="Ma L."/>
            <person name="Creno S."/>
            <person name="Bizet C."/>
            <person name="Clermont D."/>
        </authorList>
    </citation>
    <scope>NUCLEOTIDE SEQUENCE [LARGE SCALE GENOMIC DNA]</scope>
    <source>
        <strain evidence="3">CRBIP 24.76T</strain>
    </source>
</reference>
<keyword evidence="1" id="KW-1133">Transmembrane helix</keyword>
<accession>I7LBZ1</accession>
<keyword evidence="1" id="KW-0812">Transmembrane</keyword>
<dbReference type="Proteomes" id="UP000009311">
    <property type="component" value="Unassembled WGS sequence"/>
</dbReference>
<keyword evidence="1" id="KW-0472">Membrane</keyword>
<protein>
    <submittedName>
        <fullName evidence="2">Uncharacterized protein</fullName>
    </submittedName>
</protein>
<name>I7LBZ1_9LACO</name>
<proteinExistence type="predicted"/>
<dbReference type="EMBL" id="CAKD01000028">
    <property type="protein sequence ID" value="CCI86026.1"/>
    <property type="molecule type" value="Genomic_DNA"/>
</dbReference>
<comment type="caution">
    <text evidence="2">The sequence shown here is derived from an EMBL/GenBank/DDBJ whole genome shotgun (WGS) entry which is preliminary data.</text>
</comment>
<evidence type="ECO:0000313" key="2">
    <source>
        <dbReference type="EMBL" id="CCI86026.1"/>
    </source>
</evidence>
<sequence>MKQLRNSKIKKAFWAVLPVLYLLISSMMGGTGLG</sequence>
<gene>
    <name evidence="2" type="ORF">BN53_08160</name>
</gene>
<keyword evidence="3" id="KW-1185">Reference proteome</keyword>
<organism evidence="2 3">
    <name type="scientific">Lactobacillus pasteurii DSM 23907 = CRBIP 24.76</name>
    <dbReference type="NCBI Taxonomy" id="1423790"/>
    <lineage>
        <taxon>Bacteria</taxon>
        <taxon>Bacillati</taxon>
        <taxon>Bacillota</taxon>
        <taxon>Bacilli</taxon>
        <taxon>Lactobacillales</taxon>
        <taxon>Lactobacillaceae</taxon>
        <taxon>Lactobacillus</taxon>
    </lineage>
</organism>
<dbReference type="AlphaFoldDB" id="I7LBZ1"/>